<gene>
    <name evidence="9" type="ORF">EDS130_LOCUS3291</name>
    <name evidence="8" type="ORF">XAT740_LOCUS292</name>
</gene>
<accession>A0A813P5N1</accession>
<feature type="compositionally biased region" description="Low complexity" evidence="6">
    <location>
        <begin position="99"/>
        <end position="120"/>
    </location>
</feature>
<protein>
    <recommendedName>
        <fullName evidence="7">HMG box domain-containing protein</fullName>
    </recommendedName>
</protein>
<dbReference type="AlphaFoldDB" id="A0A813P5N1"/>
<comment type="subcellular location">
    <subcellularLocation>
        <location evidence="1">Nucleus</location>
    </subcellularLocation>
</comment>
<evidence type="ECO:0000256" key="1">
    <source>
        <dbReference type="ARBA" id="ARBA00004123"/>
    </source>
</evidence>
<keyword evidence="3 5" id="KW-0238">DNA-binding</keyword>
<sequence length="120" mass="14303">MARRSAQKRSRNPNAPKRGKTAWNLFFTEHRDDVKKENPALNIHEIQKKISEMWQQCNEETKHQYLKQQQANQIEYEEKLARYKEEQKNKRSQSKKKNNQGGQTKKSSNNDSNNIETNNE</sequence>
<evidence type="ECO:0000313" key="8">
    <source>
        <dbReference type="EMBL" id="CAF0748576.1"/>
    </source>
</evidence>
<evidence type="ECO:0000259" key="7">
    <source>
        <dbReference type="PROSITE" id="PS50118"/>
    </source>
</evidence>
<dbReference type="EMBL" id="CAJNOR010000008">
    <property type="protein sequence ID" value="CAF0748576.1"/>
    <property type="molecule type" value="Genomic_DNA"/>
</dbReference>
<dbReference type="GO" id="GO:0003677">
    <property type="term" value="F:DNA binding"/>
    <property type="evidence" value="ECO:0007669"/>
    <property type="project" value="UniProtKB-UniRule"/>
</dbReference>
<comment type="similarity">
    <text evidence="2">Belongs to the HMGB family.</text>
</comment>
<evidence type="ECO:0000313" key="9">
    <source>
        <dbReference type="EMBL" id="CAF0770631.1"/>
    </source>
</evidence>
<feature type="region of interest" description="Disordered" evidence="6">
    <location>
        <begin position="82"/>
        <end position="120"/>
    </location>
</feature>
<name>A0A813P5N1_ADIRI</name>
<dbReference type="PANTHER" id="PTHR48112:SF32">
    <property type="entry name" value="HIGH MOBILITY GROUP PROTEIN B3"/>
    <property type="match status" value="1"/>
</dbReference>
<dbReference type="OrthoDB" id="498543at2759"/>
<dbReference type="InterPro" id="IPR009071">
    <property type="entry name" value="HMG_box_dom"/>
</dbReference>
<feature type="domain" description="HMG box" evidence="7">
    <location>
        <begin position="16"/>
        <end position="84"/>
    </location>
</feature>
<feature type="region of interest" description="Disordered" evidence="6">
    <location>
        <begin position="1"/>
        <end position="23"/>
    </location>
</feature>
<dbReference type="SMART" id="SM00398">
    <property type="entry name" value="HMG"/>
    <property type="match status" value="1"/>
</dbReference>
<dbReference type="Proteomes" id="UP000663828">
    <property type="component" value="Unassembled WGS sequence"/>
</dbReference>
<dbReference type="PRINTS" id="PR00886">
    <property type="entry name" value="HIGHMOBLTY12"/>
</dbReference>
<dbReference type="InterPro" id="IPR036910">
    <property type="entry name" value="HMG_box_dom_sf"/>
</dbReference>
<comment type="caution">
    <text evidence="8">The sequence shown here is derived from an EMBL/GenBank/DDBJ whole genome shotgun (WGS) entry which is preliminary data.</text>
</comment>
<keyword evidence="10" id="KW-1185">Reference proteome</keyword>
<dbReference type="PROSITE" id="PS50118">
    <property type="entry name" value="HMG_BOX_2"/>
    <property type="match status" value="1"/>
</dbReference>
<evidence type="ECO:0000256" key="5">
    <source>
        <dbReference type="PROSITE-ProRule" id="PRU00267"/>
    </source>
</evidence>
<dbReference type="Pfam" id="PF00505">
    <property type="entry name" value="HMG_box"/>
    <property type="match status" value="1"/>
</dbReference>
<evidence type="ECO:0000256" key="6">
    <source>
        <dbReference type="SAM" id="MobiDB-lite"/>
    </source>
</evidence>
<organism evidence="8 10">
    <name type="scientific">Adineta ricciae</name>
    <name type="common">Rotifer</name>
    <dbReference type="NCBI Taxonomy" id="249248"/>
    <lineage>
        <taxon>Eukaryota</taxon>
        <taxon>Metazoa</taxon>
        <taxon>Spiralia</taxon>
        <taxon>Gnathifera</taxon>
        <taxon>Rotifera</taxon>
        <taxon>Eurotatoria</taxon>
        <taxon>Bdelloidea</taxon>
        <taxon>Adinetida</taxon>
        <taxon>Adinetidae</taxon>
        <taxon>Adineta</taxon>
    </lineage>
</organism>
<evidence type="ECO:0000313" key="10">
    <source>
        <dbReference type="Proteomes" id="UP000663828"/>
    </source>
</evidence>
<dbReference type="SUPFAM" id="SSF47095">
    <property type="entry name" value="HMG-box"/>
    <property type="match status" value="1"/>
</dbReference>
<dbReference type="PANTHER" id="PTHR48112">
    <property type="entry name" value="HIGH MOBILITY GROUP PROTEIN DSP1"/>
    <property type="match status" value="1"/>
</dbReference>
<evidence type="ECO:0000256" key="3">
    <source>
        <dbReference type="ARBA" id="ARBA00023125"/>
    </source>
</evidence>
<dbReference type="Gene3D" id="1.10.30.10">
    <property type="entry name" value="High mobility group box domain"/>
    <property type="match status" value="1"/>
</dbReference>
<feature type="DNA-binding region" description="HMG box" evidence="5">
    <location>
        <begin position="16"/>
        <end position="84"/>
    </location>
</feature>
<reference evidence="8" key="1">
    <citation type="submission" date="2021-02" db="EMBL/GenBank/DDBJ databases">
        <authorList>
            <person name="Nowell W R."/>
        </authorList>
    </citation>
    <scope>NUCLEOTIDE SEQUENCE</scope>
</reference>
<dbReference type="Proteomes" id="UP000663852">
    <property type="component" value="Unassembled WGS sequence"/>
</dbReference>
<feature type="compositionally biased region" description="Basic residues" evidence="6">
    <location>
        <begin position="1"/>
        <end position="11"/>
    </location>
</feature>
<proteinExistence type="inferred from homology"/>
<evidence type="ECO:0000256" key="4">
    <source>
        <dbReference type="ARBA" id="ARBA00023242"/>
    </source>
</evidence>
<keyword evidence="4 5" id="KW-0539">Nucleus</keyword>
<evidence type="ECO:0000256" key="2">
    <source>
        <dbReference type="ARBA" id="ARBA00008774"/>
    </source>
</evidence>
<dbReference type="EMBL" id="CAJNOJ010000008">
    <property type="protein sequence ID" value="CAF0770631.1"/>
    <property type="molecule type" value="Genomic_DNA"/>
</dbReference>
<dbReference type="GO" id="GO:0005634">
    <property type="term" value="C:nucleus"/>
    <property type="evidence" value="ECO:0007669"/>
    <property type="project" value="UniProtKB-SubCell"/>
</dbReference>
<dbReference type="InterPro" id="IPR050342">
    <property type="entry name" value="HMGB"/>
</dbReference>